<reference evidence="2" key="1">
    <citation type="submission" date="2023-08" db="EMBL/GenBank/DDBJ databases">
        <title>Reference Genome Resource for the Citrus Pathogen Phytophthora citrophthora.</title>
        <authorList>
            <person name="Moller H."/>
            <person name="Coetzee B."/>
            <person name="Rose L.J."/>
            <person name="Van Niekerk J.M."/>
        </authorList>
    </citation>
    <scope>NUCLEOTIDE SEQUENCE</scope>
    <source>
        <strain evidence="2">STE-U-9442</strain>
    </source>
</reference>
<evidence type="ECO:0000256" key="1">
    <source>
        <dbReference type="SAM" id="Phobius"/>
    </source>
</evidence>
<evidence type="ECO:0000313" key="3">
    <source>
        <dbReference type="Proteomes" id="UP001259832"/>
    </source>
</evidence>
<sequence length="505" mass="57283">MLPLLLQIKSYWKFVSPHKLTETLVTPVDAVKETIDLAGVCPVEGLFIAGTWWNIAITHYFSLEQHHICHFVIPQYDSHGSYSLGDKLVTPSSTTPSSCADDSFPFEYYFYHGSISYYAFYEEGVGTYCTIDKTAYVRVRGLGTFDSNGSALANDRGAEEYRYSVWYGLVGFMWMVYRVILLRRSYVSCRRYGQKYNKLGETLSRKAAAVYMQESVRFVPHNATNYFRIVVFYVLVEGVMADLFLLIAQDGLFAKTQYISLGYNLSGVMSMVFEMLESMKCLPEKTRLVMKRLLFSYETSLVGELLSAAAMSEYLTWINRSDVGKSRPVALAVSYYVWSLVGHGILVLSFIAFISFIRIFLAFGYLLCTHRSWKVVTAPCSVDTILGSRNKMTMLGGYAWQNHQLFYNCEALKAFGIMKLVEEDGAEYFVVHRIASILVRREEFVVIGSVRGSYVEPCEERQCHGRLSLFNRRLGGFVSTSQLAFASNKVVPWNSPSSSRLSTTT</sequence>
<keyword evidence="1" id="KW-0472">Membrane</keyword>
<keyword evidence="3" id="KW-1185">Reference proteome</keyword>
<proteinExistence type="predicted"/>
<feature type="transmembrane region" description="Helical" evidence="1">
    <location>
        <begin position="226"/>
        <end position="248"/>
    </location>
</feature>
<evidence type="ECO:0000313" key="2">
    <source>
        <dbReference type="EMBL" id="KAK1934224.1"/>
    </source>
</evidence>
<accession>A0AAD9LGA8</accession>
<dbReference type="Proteomes" id="UP001259832">
    <property type="component" value="Unassembled WGS sequence"/>
</dbReference>
<comment type="caution">
    <text evidence="2">The sequence shown here is derived from an EMBL/GenBank/DDBJ whole genome shotgun (WGS) entry which is preliminary data.</text>
</comment>
<name>A0AAD9LGA8_9STRA</name>
<feature type="transmembrane region" description="Helical" evidence="1">
    <location>
        <begin position="335"/>
        <end position="368"/>
    </location>
</feature>
<evidence type="ECO:0008006" key="4">
    <source>
        <dbReference type="Google" id="ProtNLM"/>
    </source>
</evidence>
<protein>
    <recommendedName>
        <fullName evidence="4">Transmembrane protein</fullName>
    </recommendedName>
</protein>
<organism evidence="2 3">
    <name type="scientific">Phytophthora citrophthora</name>
    <dbReference type="NCBI Taxonomy" id="4793"/>
    <lineage>
        <taxon>Eukaryota</taxon>
        <taxon>Sar</taxon>
        <taxon>Stramenopiles</taxon>
        <taxon>Oomycota</taxon>
        <taxon>Peronosporomycetes</taxon>
        <taxon>Peronosporales</taxon>
        <taxon>Peronosporaceae</taxon>
        <taxon>Phytophthora</taxon>
    </lineage>
</organism>
<keyword evidence="1" id="KW-0812">Transmembrane</keyword>
<keyword evidence="1" id="KW-1133">Transmembrane helix</keyword>
<dbReference type="AlphaFoldDB" id="A0AAD9LGA8"/>
<feature type="transmembrane region" description="Helical" evidence="1">
    <location>
        <begin position="163"/>
        <end position="181"/>
    </location>
</feature>
<gene>
    <name evidence="2" type="ORF">P3T76_011427</name>
</gene>
<dbReference type="EMBL" id="JASMQC010000026">
    <property type="protein sequence ID" value="KAK1934224.1"/>
    <property type="molecule type" value="Genomic_DNA"/>
</dbReference>